<accession>A0A5C5G6D0</accession>
<evidence type="ECO:0000256" key="3">
    <source>
        <dbReference type="SAM" id="SignalP"/>
    </source>
</evidence>
<dbReference type="Proteomes" id="UP000311382">
    <property type="component" value="Unassembled WGS sequence"/>
</dbReference>
<dbReference type="InterPro" id="IPR015915">
    <property type="entry name" value="Kelch-typ_b-propeller"/>
</dbReference>
<dbReference type="AlphaFoldDB" id="A0A5C5G6D0"/>
<keyword evidence="2" id="KW-0812">Transmembrane</keyword>
<dbReference type="PANTHER" id="PTHR23244:SF470">
    <property type="entry name" value="GALACTOSE OXIDASE"/>
    <property type="match status" value="1"/>
</dbReference>
<feature type="compositionally biased region" description="Low complexity" evidence="1">
    <location>
        <begin position="525"/>
        <end position="540"/>
    </location>
</feature>
<keyword evidence="3" id="KW-0732">Signal</keyword>
<feature type="compositionally biased region" description="Low complexity" evidence="1">
    <location>
        <begin position="761"/>
        <end position="775"/>
    </location>
</feature>
<dbReference type="Gene3D" id="2.120.10.80">
    <property type="entry name" value="Kelch-type beta propeller"/>
    <property type="match status" value="2"/>
</dbReference>
<feature type="region of interest" description="Disordered" evidence="1">
    <location>
        <begin position="525"/>
        <end position="551"/>
    </location>
</feature>
<comment type="caution">
    <text evidence="4">The sequence shown here is derived from an EMBL/GenBank/DDBJ whole genome shotgun (WGS) entry which is preliminary data.</text>
</comment>
<dbReference type="GO" id="GO:0051285">
    <property type="term" value="C:cell cortex of cell tip"/>
    <property type="evidence" value="ECO:0007669"/>
    <property type="project" value="TreeGrafter"/>
</dbReference>
<evidence type="ECO:0000256" key="2">
    <source>
        <dbReference type="SAM" id="Phobius"/>
    </source>
</evidence>
<dbReference type="SUPFAM" id="SSF117281">
    <property type="entry name" value="Kelch motif"/>
    <property type="match status" value="1"/>
</dbReference>
<dbReference type="Pfam" id="PF24681">
    <property type="entry name" value="Kelch_KLHDC2_KLHL20_DRC7"/>
    <property type="match status" value="1"/>
</dbReference>
<dbReference type="STRING" id="5288.A0A5C5G6D0"/>
<evidence type="ECO:0000313" key="4">
    <source>
        <dbReference type="EMBL" id="TNY24109.1"/>
    </source>
</evidence>
<evidence type="ECO:0000313" key="5">
    <source>
        <dbReference type="Proteomes" id="UP000311382"/>
    </source>
</evidence>
<sequence>MAARRAKRSARLRVAAASAAAVSLLASCPSTSAASFLTAPLEALRARALGSTVVPNVKATVAYSNASHSLPSVVDATNQGRYGHSAVYLPPPTNELLLIGGQVGDSGSGTQITNEVLRFRVASSFLWGDRPMSAIPDNPAKDAALAKGLPATAWGAATVDAQGRTWVVGGVTEDCDKDAIAHVLARTTNSSSSSASAWTVPALSPRYPPRRRQASALAVANATTGGTDVWVFGGIADQFTCSSETIGYAGIDRYDTVSGIVESMPWDAPGTVPPSEWEPPVSDYAAVVLDDAAGAAVGVLVIGGQGSDGHLADTAEVLNFDLASRAWFQQTVSNLAPAPRTGHAAVRLSSGSILIHGGFSSAHTVLSDLFLLSPSTAGWTWTQLVTSDHSEASPALAYHTATEIAGGTIVVAFGIDGKTSAPSSSFWFLTVDEDAGTYTWVDTFDGNAEAVGALEAADASTTAGFVAKLAKKTVMVIANPKANSSSSAAPVQHATAAASLGSYGPAESEAPISVPSPSSARAASSSAATAVKSPSSSASSKDAEEDTSTPTSTIVGASLGAVGAVAAAGLLFFFLRRRAAQGARSTPSTPVIGSSADGSAPFVSQLMYTRRAQARNMSLGSTLSALSPRAESLPSDSPNMAGVGVGGVAGTLDPFNDSYRVTEVGQLERSGSGASGSSTGGVVGAIVSSMSGLVGGTGAPPAPADTYTAPAPTLSAKRSDRRTSTQAPAPRQSLPVPGTPAELIGMAITSDDGHDGLPYLPSSAGAGPSAAGSAAQAWDPAVAPQRPFSRAVVGSTQREVREVASDASPVPAILRPGTPLRVANPDPFADQ</sequence>
<reference evidence="4 5" key="1">
    <citation type="submission" date="2019-03" db="EMBL/GenBank/DDBJ databases">
        <title>Rhodosporidium diobovatum UCD-FST 08-225 genome sequencing, assembly, and annotation.</title>
        <authorList>
            <person name="Fakankun I.U."/>
            <person name="Fristensky B."/>
            <person name="Levin D.B."/>
        </authorList>
    </citation>
    <scope>NUCLEOTIDE SEQUENCE [LARGE SCALE GENOMIC DNA]</scope>
    <source>
        <strain evidence="4 5">UCD-FST 08-225</strain>
    </source>
</reference>
<dbReference type="PROSITE" id="PS51257">
    <property type="entry name" value="PROKAR_LIPOPROTEIN"/>
    <property type="match status" value="1"/>
</dbReference>
<dbReference type="PANTHER" id="PTHR23244">
    <property type="entry name" value="KELCH REPEAT DOMAIN"/>
    <property type="match status" value="1"/>
</dbReference>
<feature type="region of interest" description="Disordered" evidence="1">
    <location>
        <begin position="697"/>
        <end position="739"/>
    </location>
</feature>
<feature type="transmembrane region" description="Helical" evidence="2">
    <location>
        <begin position="554"/>
        <end position="575"/>
    </location>
</feature>
<dbReference type="OrthoDB" id="432528at2759"/>
<keyword evidence="2" id="KW-1133">Transmembrane helix</keyword>
<gene>
    <name evidence="4" type="ORF">DMC30DRAFT_371788</name>
</gene>
<feature type="chain" id="PRO_5022921974" description="Galactose oxidase" evidence="3">
    <location>
        <begin position="34"/>
        <end position="831"/>
    </location>
</feature>
<proteinExistence type="predicted"/>
<feature type="region of interest" description="Disordered" evidence="1">
    <location>
        <begin position="759"/>
        <end position="831"/>
    </location>
</feature>
<organism evidence="4 5">
    <name type="scientific">Rhodotorula diobovata</name>
    <dbReference type="NCBI Taxonomy" id="5288"/>
    <lineage>
        <taxon>Eukaryota</taxon>
        <taxon>Fungi</taxon>
        <taxon>Dikarya</taxon>
        <taxon>Basidiomycota</taxon>
        <taxon>Pucciniomycotina</taxon>
        <taxon>Microbotryomycetes</taxon>
        <taxon>Sporidiobolales</taxon>
        <taxon>Sporidiobolaceae</taxon>
        <taxon>Rhodotorula</taxon>
    </lineage>
</organism>
<keyword evidence="2" id="KW-0472">Membrane</keyword>
<feature type="signal peptide" evidence="3">
    <location>
        <begin position="1"/>
        <end position="33"/>
    </location>
</feature>
<dbReference type="GO" id="GO:0061245">
    <property type="term" value="P:establishment or maintenance of bipolar cell polarity"/>
    <property type="evidence" value="ECO:0007669"/>
    <property type="project" value="TreeGrafter"/>
</dbReference>
<protein>
    <recommendedName>
        <fullName evidence="6">Galactose oxidase</fullName>
    </recommendedName>
</protein>
<evidence type="ECO:0000256" key="1">
    <source>
        <dbReference type="SAM" id="MobiDB-lite"/>
    </source>
</evidence>
<name>A0A5C5G6D0_9BASI</name>
<keyword evidence="5" id="KW-1185">Reference proteome</keyword>
<evidence type="ECO:0008006" key="6">
    <source>
        <dbReference type="Google" id="ProtNLM"/>
    </source>
</evidence>
<dbReference type="EMBL" id="SOZI01000005">
    <property type="protein sequence ID" value="TNY24109.1"/>
    <property type="molecule type" value="Genomic_DNA"/>
</dbReference>
<feature type="compositionally biased region" description="Low complexity" evidence="1">
    <location>
        <begin position="704"/>
        <end position="713"/>
    </location>
</feature>